<organism evidence="3">
    <name type="scientific">Rodentolepis nana</name>
    <name type="common">Dwarf tapeworm</name>
    <name type="synonym">Hymenolepis nana</name>
    <dbReference type="NCBI Taxonomy" id="102285"/>
    <lineage>
        <taxon>Eukaryota</taxon>
        <taxon>Metazoa</taxon>
        <taxon>Spiralia</taxon>
        <taxon>Lophotrochozoa</taxon>
        <taxon>Platyhelminthes</taxon>
        <taxon>Cestoda</taxon>
        <taxon>Eucestoda</taxon>
        <taxon>Cyclophyllidea</taxon>
        <taxon>Hymenolepididae</taxon>
        <taxon>Rodentolepis</taxon>
    </lineage>
</organism>
<dbReference type="STRING" id="102285.A0A0R3TQ32"/>
<dbReference type="WBParaSite" id="HNAJ_0000962601-mRNA-1">
    <property type="protein sequence ID" value="HNAJ_0000962601-mRNA-1"/>
    <property type="gene ID" value="HNAJ_0000962601"/>
</dbReference>
<accession>A0A0R3TQ32</accession>
<reference evidence="1 2" key="2">
    <citation type="submission" date="2018-11" db="EMBL/GenBank/DDBJ databases">
        <authorList>
            <consortium name="Pathogen Informatics"/>
        </authorList>
    </citation>
    <scope>NUCLEOTIDE SEQUENCE [LARGE SCALE GENOMIC DNA]</scope>
</reference>
<reference evidence="3" key="1">
    <citation type="submission" date="2017-02" db="UniProtKB">
        <authorList>
            <consortium name="WormBaseParasite"/>
        </authorList>
    </citation>
    <scope>IDENTIFICATION</scope>
</reference>
<dbReference type="AlphaFoldDB" id="A0A0R3TQ32"/>
<name>A0A0R3TQ32_RODNA</name>
<evidence type="ECO:0000313" key="3">
    <source>
        <dbReference type="WBParaSite" id="HNAJ_0000962601-mRNA-1"/>
    </source>
</evidence>
<evidence type="ECO:0000313" key="1">
    <source>
        <dbReference type="EMBL" id="VDO06218.1"/>
    </source>
</evidence>
<dbReference type="OrthoDB" id="27917at2759"/>
<sequence length="205" mass="24111">MSTQSVEMYMSIKNENLISSSRYDKEIICENDGINLVLQSLDQLYYDLMKIEVEFEDQLEDNMDEFERTLSAIVDNFLQKIGEEMALCREVANEYNEQLTNHCLHLFEKASLENFGIEVTPQLKKIFQDKDALMDALADCRAERINSIDVKTDVIRDECFRWLENIIEGFKKTQIIDRKNNRVFEIRNFIEDQRKELISSIGNTI</sequence>
<evidence type="ECO:0000313" key="2">
    <source>
        <dbReference type="Proteomes" id="UP000278807"/>
    </source>
</evidence>
<dbReference type="EMBL" id="UZAE01012685">
    <property type="protein sequence ID" value="VDO06218.1"/>
    <property type="molecule type" value="Genomic_DNA"/>
</dbReference>
<gene>
    <name evidence="1" type="ORF">HNAJ_LOCUS9621</name>
</gene>
<protein>
    <submittedName>
        <fullName evidence="3">HPt domain-containing protein</fullName>
    </submittedName>
</protein>
<dbReference type="Proteomes" id="UP000278807">
    <property type="component" value="Unassembled WGS sequence"/>
</dbReference>
<proteinExistence type="predicted"/>
<keyword evidence="2" id="KW-1185">Reference proteome</keyword>